<organism evidence="1">
    <name type="scientific">Dolosigranulum savutiense</name>
    <dbReference type="NCBI Taxonomy" id="3110288"/>
    <lineage>
        <taxon>Bacteria</taxon>
        <taxon>Bacillati</taxon>
        <taxon>Bacillota</taxon>
        <taxon>Bacilli</taxon>
        <taxon>Lactobacillales</taxon>
        <taxon>Carnobacteriaceae</taxon>
        <taxon>Dolosigranulum</taxon>
    </lineage>
</organism>
<evidence type="ECO:0000313" key="1">
    <source>
        <dbReference type="EMBL" id="XBC46305.1"/>
    </source>
</evidence>
<protein>
    <submittedName>
        <fullName evidence="1">Uncharacterized protein</fullName>
    </submittedName>
</protein>
<dbReference type="AlphaFoldDB" id="A0AB74TT54"/>
<gene>
    <name evidence="1" type="ORF">VUQ08_01445</name>
</gene>
<accession>A0AB74TT54</accession>
<sequence>MDDEKMGWQGMANLMDTKIAVSFEKHAYDAEIKLAKLHNAPKSYIMRLEELKEESINYLRNR</sequence>
<dbReference type="RefSeq" id="WP_347300617.1">
    <property type="nucleotide sequence ID" value="NZ_CP142433.1"/>
</dbReference>
<reference evidence="1" key="1">
    <citation type="submission" date="2023-12" db="EMBL/GenBank/DDBJ databases">
        <title>Dolosigranulum savutii sp. nov. isolated from human upper respiratory samples collected in Botswana.</title>
        <authorList>
            <person name="Kelly M.S."/>
        </authorList>
    </citation>
    <scope>NUCLEOTIDE SEQUENCE</scope>
    <source>
        <strain evidence="1">MSK433</strain>
    </source>
</reference>
<name>A0AB74TT54_9LACT</name>
<dbReference type="EMBL" id="CP142433">
    <property type="protein sequence ID" value="XBC46305.1"/>
    <property type="molecule type" value="Genomic_DNA"/>
</dbReference>
<proteinExistence type="predicted"/>